<feature type="non-terminal residue" evidence="2">
    <location>
        <position position="483"/>
    </location>
</feature>
<keyword evidence="3" id="KW-1185">Reference proteome</keyword>
<dbReference type="PANTHER" id="PTHR46007:SF11">
    <property type="entry name" value="MEDIATOR OF RNA POLYMERASE II TRANSCRIPTION SUBUNIT 12"/>
    <property type="match status" value="1"/>
</dbReference>
<dbReference type="GO" id="GO:0016592">
    <property type="term" value="C:mediator complex"/>
    <property type="evidence" value="ECO:0007669"/>
    <property type="project" value="TreeGrafter"/>
</dbReference>
<feature type="compositionally biased region" description="Low complexity" evidence="1">
    <location>
        <begin position="363"/>
        <end position="394"/>
    </location>
</feature>
<dbReference type="Proteomes" id="UP000194236">
    <property type="component" value="Unassembled WGS sequence"/>
</dbReference>
<feature type="compositionally biased region" description="Polar residues" evidence="1">
    <location>
        <begin position="244"/>
        <end position="255"/>
    </location>
</feature>
<feature type="region of interest" description="Disordered" evidence="1">
    <location>
        <begin position="363"/>
        <end position="411"/>
    </location>
</feature>
<evidence type="ECO:0000313" key="2">
    <source>
        <dbReference type="EMBL" id="OTF71889.1"/>
    </source>
</evidence>
<feature type="region of interest" description="Disordered" evidence="1">
    <location>
        <begin position="139"/>
        <end position="163"/>
    </location>
</feature>
<sequence>MGSLVDTKGNKIAGFDSIDKKQGFQASGKQKLSPWDLIEGVKNYVPISWTWFGAIKMERKPLRMEENFSLLARHDHDICKPNSFYIESPPIPPEDEPPQLPTQPQVPQPPPPQMMAQNSLPPPQLGYNQAHPVIAPNISSVGQLTGPPPSQPPSALMNNMPPQSHPPFNPIPNQSTTHHQLHQGPSNLGPGGFQYHSMSMSSNNMPHDTMQGSGVSTGTSLPSNVMHSSPIVQQVPSQQPPHMMNNSNNEPTSHMNPQNHPMMMASLNNSSMMPMQMDMMDIPPSAPPNLGRSMAGLRPSMTPNNMPMPSMPTVNTRAQTPKKPKTTRKRRNAKNQQAVNIAPMPNQPNPTMRMPNSFDNYNSNTVNSNQNAPANWNYQNQNSQQSNMNSNTQSFYHQSSGSGPIPNQTGSSMMIPQQGPNQRFQGQVIQPKERLRAMLHHRHPNPTQFNMNQNEPSVTNVVNSGPIMNNQQPTGQMFPSRHQ</sequence>
<feature type="region of interest" description="Disordered" evidence="1">
    <location>
        <begin position="235"/>
        <end position="255"/>
    </location>
</feature>
<dbReference type="GO" id="GO:0003713">
    <property type="term" value="F:transcription coactivator activity"/>
    <property type="evidence" value="ECO:0007669"/>
    <property type="project" value="TreeGrafter"/>
</dbReference>
<feature type="region of interest" description="Disordered" evidence="1">
    <location>
        <begin position="306"/>
        <end position="334"/>
    </location>
</feature>
<dbReference type="PANTHER" id="PTHR46007">
    <property type="entry name" value="MEDIATOR OF RNA POLYMERASE II TRANSCRIPTION SUBUNIT 12"/>
    <property type="match status" value="1"/>
</dbReference>
<gene>
    <name evidence="2" type="ORF">BLA29_004682</name>
</gene>
<organism evidence="2 3">
    <name type="scientific">Euroglyphus maynei</name>
    <name type="common">Mayne's house dust mite</name>
    <dbReference type="NCBI Taxonomy" id="6958"/>
    <lineage>
        <taxon>Eukaryota</taxon>
        <taxon>Metazoa</taxon>
        <taxon>Ecdysozoa</taxon>
        <taxon>Arthropoda</taxon>
        <taxon>Chelicerata</taxon>
        <taxon>Arachnida</taxon>
        <taxon>Acari</taxon>
        <taxon>Acariformes</taxon>
        <taxon>Sarcoptiformes</taxon>
        <taxon>Astigmata</taxon>
        <taxon>Psoroptidia</taxon>
        <taxon>Analgoidea</taxon>
        <taxon>Pyroglyphidae</taxon>
        <taxon>Pyroglyphinae</taxon>
        <taxon>Euroglyphus</taxon>
    </lineage>
</organism>
<evidence type="ECO:0000313" key="3">
    <source>
        <dbReference type="Proteomes" id="UP000194236"/>
    </source>
</evidence>
<feature type="compositionally biased region" description="Low complexity" evidence="1">
    <location>
        <begin position="306"/>
        <end position="319"/>
    </location>
</feature>
<dbReference type="GO" id="GO:0045944">
    <property type="term" value="P:positive regulation of transcription by RNA polymerase II"/>
    <property type="evidence" value="ECO:0007669"/>
    <property type="project" value="TreeGrafter"/>
</dbReference>
<feature type="compositionally biased region" description="Polar residues" evidence="1">
    <location>
        <begin position="395"/>
        <end position="411"/>
    </location>
</feature>
<dbReference type="AlphaFoldDB" id="A0A1Y3ATT6"/>
<comment type="caution">
    <text evidence="2">The sequence shown here is derived from an EMBL/GenBank/DDBJ whole genome shotgun (WGS) entry which is preliminary data.</text>
</comment>
<dbReference type="OrthoDB" id="6424262at2759"/>
<accession>A0A1Y3ATT6</accession>
<reference evidence="2 3" key="1">
    <citation type="submission" date="2017-03" db="EMBL/GenBank/DDBJ databases">
        <title>Genome Survey of Euroglyphus maynei.</title>
        <authorList>
            <person name="Arlian L.G."/>
            <person name="Morgan M.S."/>
            <person name="Rider S.D."/>
        </authorList>
    </citation>
    <scope>NUCLEOTIDE SEQUENCE [LARGE SCALE GENOMIC DNA]</scope>
    <source>
        <strain evidence="2">Arlian Lab</strain>
        <tissue evidence="2">Whole body</tissue>
    </source>
</reference>
<feature type="compositionally biased region" description="Pro residues" evidence="1">
    <location>
        <begin position="98"/>
        <end position="113"/>
    </location>
</feature>
<proteinExistence type="predicted"/>
<protein>
    <submittedName>
        <fullName evidence="2">Uncharacterized protein</fullName>
    </submittedName>
</protein>
<dbReference type="InterPro" id="IPR051647">
    <property type="entry name" value="Mediator_comp_sub12"/>
</dbReference>
<dbReference type="EMBL" id="MUJZ01058783">
    <property type="protein sequence ID" value="OTF71889.1"/>
    <property type="molecule type" value="Genomic_DNA"/>
</dbReference>
<feature type="compositionally biased region" description="Basic residues" evidence="1">
    <location>
        <begin position="320"/>
        <end position="333"/>
    </location>
</feature>
<name>A0A1Y3ATT6_EURMA</name>
<feature type="region of interest" description="Disordered" evidence="1">
    <location>
        <begin position="82"/>
        <end position="119"/>
    </location>
</feature>
<evidence type="ECO:0000256" key="1">
    <source>
        <dbReference type="SAM" id="MobiDB-lite"/>
    </source>
</evidence>